<feature type="transmembrane region" description="Helical" evidence="2">
    <location>
        <begin position="509"/>
        <end position="527"/>
    </location>
</feature>
<reference evidence="4 5" key="1">
    <citation type="journal article" date="2010" name="Int. J. Syst. Evol. Microbiol.">
        <title>Bacillus horneckiae sp. nov., isolated from a spacecraft-assembly clean room.</title>
        <authorList>
            <person name="Vaishampayan P."/>
            <person name="Probst A."/>
            <person name="Krishnamurthi S."/>
            <person name="Ghosh S."/>
            <person name="Osman S."/>
            <person name="McDowall A."/>
            <person name="Ruckmani A."/>
            <person name="Mayilraj S."/>
            <person name="Venkateswaran K."/>
        </authorList>
    </citation>
    <scope>NUCLEOTIDE SEQUENCE [LARGE SCALE GENOMIC DNA]</scope>
    <source>
        <strain evidence="5">1PO1SC</strain>
    </source>
</reference>
<evidence type="ECO:0000259" key="3">
    <source>
        <dbReference type="Pfam" id="PF13514"/>
    </source>
</evidence>
<protein>
    <recommendedName>
        <fullName evidence="3">YhaN AAA domain-containing protein</fullName>
    </recommendedName>
</protein>
<feature type="coiled-coil region" evidence="1">
    <location>
        <begin position="391"/>
        <end position="418"/>
    </location>
</feature>
<keyword evidence="2" id="KW-1133">Transmembrane helix</keyword>
<dbReference type="EMBL" id="PISD01000083">
    <property type="protein sequence ID" value="PKG25999.1"/>
    <property type="molecule type" value="Genomic_DNA"/>
</dbReference>
<proteinExistence type="predicted"/>
<feature type="coiled-coil region" evidence="1">
    <location>
        <begin position="691"/>
        <end position="718"/>
    </location>
</feature>
<keyword evidence="5" id="KW-1185">Reference proteome</keyword>
<organism evidence="4 5">
    <name type="scientific">Cytobacillus horneckiae</name>
    <dbReference type="NCBI Taxonomy" id="549687"/>
    <lineage>
        <taxon>Bacteria</taxon>
        <taxon>Bacillati</taxon>
        <taxon>Bacillota</taxon>
        <taxon>Bacilli</taxon>
        <taxon>Bacillales</taxon>
        <taxon>Bacillaceae</taxon>
        <taxon>Cytobacillus</taxon>
    </lineage>
</organism>
<feature type="coiled-coil region" evidence="1">
    <location>
        <begin position="790"/>
        <end position="824"/>
    </location>
</feature>
<evidence type="ECO:0000313" key="5">
    <source>
        <dbReference type="Proteomes" id="UP000233343"/>
    </source>
</evidence>
<name>A0A2N0Z925_9BACI</name>
<feature type="domain" description="YhaN AAA" evidence="3">
    <location>
        <begin position="14"/>
        <end position="219"/>
    </location>
</feature>
<feature type="transmembrane region" description="Helical" evidence="2">
    <location>
        <begin position="486"/>
        <end position="503"/>
    </location>
</feature>
<dbReference type="PANTHER" id="PTHR41259:SF1">
    <property type="entry name" value="DOUBLE-STRAND BREAK REPAIR RAD50 ATPASE, PUTATIVE-RELATED"/>
    <property type="match status" value="1"/>
</dbReference>
<dbReference type="InterPro" id="IPR027417">
    <property type="entry name" value="P-loop_NTPase"/>
</dbReference>
<keyword evidence="2" id="KW-0472">Membrane</keyword>
<sequence>MNASPNKIGGGVVKITEIHIYGFGKLNDLFIDNLQEFQVFFGENEAGKSTIMAFIHSILFGFPTKQQAERRFEPKHGASYGGKLMIDFPIHGRTVIERVKGKAATGDVIVFLEDGTKGGEALLKELLHRVDKNLFQSVFSFNIHGLQNVQQIKGEDLGKFLFSAGAIGTDRILIAEQSLQKELEDRFKPNGNKPLINMKLKEMKQIHHDLKKAERKNAEYWTRLQKKEMMENQLKRLQSERIEQEVELKSLKEWEQIEPLYLQYKLLQEEAGIFEPVKFPVDGLARLDRLESAIDPLEAQKASLASRIQLLKADIDQVHPHAELLNKENEIHSAVESLPLWEKLKQEEEELTFKLNSIEEEIVLLGEKLHLPIDEKSLINLDTSVFMKDKILKAAEKYRKLQDRKQDLDERFEEERQALMACEEGLAGLKRNTLQPEERIELQSQLSFANEKKQLQQELDDIFDRQEMLKKVQRTRSSGSKKKGERIQFTLFTGLFIILASWGFWSGNWLIALTGICGMIFSIYTLMKRQTSRSDDFFDSEMLSLKEREKSLREKINGLNPINTAETETLLKKDDELQLQMSQTQLQLKQINEQYEKIIYFYEEWEAASVNAEKVLIDLSHKLELPDSLALFHLVDAFNLIERLKALVKEKGYLIERRDAAANRINEIVSAFESLYLLINEDSTTIQECAYMLKKKLKEEMEKQIKQKEMNVKLLELEEEWQSVNTLCDHYLEERFKLLTLVNVDSIEAYRELGNKFAKKESIEEQLRTLHLKLKMASLTFEEMEKLDSLNNIRAKAREIQHHLANIEEEISLLQKQMAENQYEISLIEEGGIYADLLHTYKLKKAELEEHAKEWATYAAAKNVLARTVERFQEERLPKILTKAEEYFSILTNNKYCRIYLHKEVSNFHIENNEGDLFEAKELSQATAEQLYLSFRLALAETVYGKYSFPIIIDDSFVNFDHHRTEKVIELLKKIKGKQILFFTCHQHHLKYFSAQQLIEVSKKTSTSA</sequence>
<evidence type="ECO:0000256" key="2">
    <source>
        <dbReference type="SAM" id="Phobius"/>
    </source>
</evidence>
<dbReference type="AlphaFoldDB" id="A0A2N0Z925"/>
<comment type="caution">
    <text evidence="4">The sequence shown here is derived from an EMBL/GenBank/DDBJ whole genome shotgun (WGS) entry which is preliminary data.</text>
</comment>
<dbReference type="Proteomes" id="UP000233343">
    <property type="component" value="Unassembled WGS sequence"/>
</dbReference>
<dbReference type="Pfam" id="PF13514">
    <property type="entry name" value="AAA_27"/>
    <property type="match status" value="1"/>
</dbReference>
<feature type="coiled-coil region" evidence="1">
    <location>
        <begin position="196"/>
        <end position="254"/>
    </location>
</feature>
<keyword evidence="2" id="KW-0812">Transmembrane</keyword>
<accession>A0A2N0Z925</accession>
<dbReference type="InterPro" id="IPR038734">
    <property type="entry name" value="YhaN_AAA"/>
</dbReference>
<evidence type="ECO:0000313" key="4">
    <source>
        <dbReference type="EMBL" id="PKG25999.1"/>
    </source>
</evidence>
<dbReference type="Gene3D" id="3.40.50.300">
    <property type="entry name" value="P-loop containing nucleotide triphosphate hydrolases"/>
    <property type="match status" value="2"/>
</dbReference>
<dbReference type="SUPFAM" id="SSF52540">
    <property type="entry name" value="P-loop containing nucleoside triphosphate hydrolases"/>
    <property type="match status" value="1"/>
</dbReference>
<dbReference type="PANTHER" id="PTHR41259">
    <property type="entry name" value="DOUBLE-STRAND BREAK REPAIR RAD50 ATPASE, PUTATIVE-RELATED"/>
    <property type="match status" value="1"/>
</dbReference>
<evidence type="ECO:0000256" key="1">
    <source>
        <dbReference type="SAM" id="Coils"/>
    </source>
</evidence>
<gene>
    <name evidence="4" type="ORF">CWS20_26380</name>
</gene>
<keyword evidence="1" id="KW-0175">Coiled coil</keyword>